<organism evidence="3 4">
    <name type="scientific">Rotaria magnacalcarata</name>
    <dbReference type="NCBI Taxonomy" id="392030"/>
    <lineage>
        <taxon>Eukaryota</taxon>
        <taxon>Metazoa</taxon>
        <taxon>Spiralia</taxon>
        <taxon>Gnathifera</taxon>
        <taxon>Rotifera</taxon>
        <taxon>Eurotatoria</taxon>
        <taxon>Bdelloidea</taxon>
        <taxon>Philodinida</taxon>
        <taxon>Philodinidae</taxon>
        <taxon>Rotaria</taxon>
    </lineage>
</organism>
<feature type="non-terminal residue" evidence="3">
    <location>
        <position position="1"/>
    </location>
</feature>
<dbReference type="Pfam" id="PF12781">
    <property type="entry name" value="AAA_9"/>
    <property type="match status" value="1"/>
</dbReference>
<dbReference type="AlphaFoldDB" id="A0A8S3B812"/>
<evidence type="ECO:0000259" key="1">
    <source>
        <dbReference type="Pfam" id="PF12781"/>
    </source>
</evidence>
<gene>
    <name evidence="3" type="ORF">BYL167_LOCUS48130</name>
    <name evidence="2" type="ORF">GIL414_LOCUS43744</name>
</gene>
<protein>
    <recommendedName>
        <fullName evidence="1">Dynein heavy chain ATP-binding dynein motor region domain-containing protein</fullName>
    </recommendedName>
</protein>
<dbReference type="Proteomes" id="UP000681967">
    <property type="component" value="Unassembled WGS sequence"/>
</dbReference>
<evidence type="ECO:0000313" key="3">
    <source>
        <dbReference type="EMBL" id="CAF4800689.1"/>
    </source>
</evidence>
<evidence type="ECO:0000313" key="2">
    <source>
        <dbReference type="EMBL" id="CAF4718245.1"/>
    </source>
</evidence>
<reference evidence="3" key="1">
    <citation type="submission" date="2021-02" db="EMBL/GenBank/DDBJ databases">
        <authorList>
            <person name="Nowell W R."/>
        </authorList>
    </citation>
    <scope>NUCLEOTIDE SEQUENCE</scope>
</reference>
<evidence type="ECO:0000313" key="4">
    <source>
        <dbReference type="Proteomes" id="UP000681967"/>
    </source>
</evidence>
<name>A0A8S3B812_9BILA</name>
<feature type="non-terminal residue" evidence="3">
    <location>
        <position position="39"/>
    </location>
</feature>
<proteinExistence type="predicted"/>
<sequence length="39" mass="4538">PLMIDPQLQGVKWIRTRYGEKLVVIRLGAKGYMEKLEHA</sequence>
<dbReference type="Gene3D" id="3.40.50.300">
    <property type="entry name" value="P-loop containing nucleotide triphosphate hydrolases"/>
    <property type="match status" value="1"/>
</dbReference>
<feature type="domain" description="Dynein heavy chain ATP-binding dynein motor region" evidence="1">
    <location>
        <begin position="1"/>
        <end position="39"/>
    </location>
</feature>
<dbReference type="InterPro" id="IPR027417">
    <property type="entry name" value="P-loop_NTPase"/>
</dbReference>
<dbReference type="EMBL" id="CAJOBH010140039">
    <property type="protein sequence ID" value="CAF4800689.1"/>
    <property type="molecule type" value="Genomic_DNA"/>
</dbReference>
<dbReference type="EMBL" id="CAJOBJ010130326">
    <property type="protein sequence ID" value="CAF4718245.1"/>
    <property type="molecule type" value="Genomic_DNA"/>
</dbReference>
<dbReference type="Proteomes" id="UP000681720">
    <property type="component" value="Unassembled WGS sequence"/>
</dbReference>
<accession>A0A8S3B812</accession>
<dbReference type="InterPro" id="IPR035706">
    <property type="entry name" value="AAA_9"/>
</dbReference>
<comment type="caution">
    <text evidence="3">The sequence shown here is derived from an EMBL/GenBank/DDBJ whole genome shotgun (WGS) entry which is preliminary data.</text>
</comment>